<dbReference type="EMBL" id="RFFG01000120">
    <property type="protein sequence ID" value="RMI36961.1"/>
    <property type="molecule type" value="Genomic_DNA"/>
</dbReference>
<accession>A0A3M2LHP8</accession>
<keyword evidence="2" id="KW-0472">Membrane</keyword>
<gene>
    <name evidence="4" type="ORF">EBO15_37195</name>
</gene>
<protein>
    <submittedName>
        <fullName evidence="4">Pilus assembly protein</fullName>
    </submittedName>
</protein>
<keyword evidence="5" id="KW-1185">Reference proteome</keyword>
<evidence type="ECO:0000313" key="4">
    <source>
        <dbReference type="EMBL" id="RMI36961.1"/>
    </source>
</evidence>
<feature type="region of interest" description="Disordered" evidence="1">
    <location>
        <begin position="1"/>
        <end position="33"/>
    </location>
</feature>
<organism evidence="4 5">
    <name type="scientific">Actinomadura harenae</name>
    <dbReference type="NCBI Taxonomy" id="2483351"/>
    <lineage>
        <taxon>Bacteria</taxon>
        <taxon>Bacillati</taxon>
        <taxon>Actinomycetota</taxon>
        <taxon>Actinomycetes</taxon>
        <taxon>Streptosporangiales</taxon>
        <taxon>Thermomonosporaceae</taxon>
        <taxon>Actinomadura</taxon>
    </lineage>
</organism>
<evidence type="ECO:0000256" key="1">
    <source>
        <dbReference type="SAM" id="MobiDB-lite"/>
    </source>
</evidence>
<feature type="compositionally biased region" description="Basic residues" evidence="1">
    <location>
        <begin position="11"/>
        <end position="28"/>
    </location>
</feature>
<evidence type="ECO:0000256" key="2">
    <source>
        <dbReference type="SAM" id="Phobius"/>
    </source>
</evidence>
<proteinExistence type="predicted"/>
<name>A0A3M2LHP8_9ACTN</name>
<dbReference type="AlphaFoldDB" id="A0A3M2LHP8"/>
<comment type="caution">
    <text evidence="4">The sequence shown here is derived from an EMBL/GenBank/DDBJ whole genome shotgun (WGS) entry which is preliminary data.</text>
</comment>
<sequence>MPSEPSSGNARRVRRGGVARSSGRSRRTRPAERDRGASAIEWAMLTPILILIILLVVQFAMVFFARQVALAAAQAGARTARTEPGGDWNGLAVERATANVDQVGKNLLNPVTVQAGQEGDERWVEVRGTAVRVIPFMTFHVAQRSRGPIECFRPDVGSGTACQGGTG</sequence>
<dbReference type="Pfam" id="PF07811">
    <property type="entry name" value="TadE"/>
    <property type="match status" value="1"/>
</dbReference>
<keyword evidence="2" id="KW-1133">Transmembrane helix</keyword>
<evidence type="ECO:0000259" key="3">
    <source>
        <dbReference type="Pfam" id="PF07811"/>
    </source>
</evidence>
<keyword evidence="2" id="KW-0812">Transmembrane</keyword>
<dbReference type="InterPro" id="IPR012495">
    <property type="entry name" value="TadE-like_dom"/>
</dbReference>
<dbReference type="OrthoDB" id="3478861at2"/>
<reference evidence="4 5" key="1">
    <citation type="submission" date="2018-10" db="EMBL/GenBank/DDBJ databases">
        <title>Isolation from soil.</title>
        <authorList>
            <person name="Hu J."/>
        </authorList>
    </citation>
    <scope>NUCLEOTIDE SEQUENCE [LARGE SCALE GENOMIC DNA]</scope>
    <source>
        <strain evidence="4 5">NEAU-Ht49</strain>
    </source>
</reference>
<dbReference type="Proteomes" id="UP000282674">
    <property type="component" value="Unassembled WGS sequence"/>
</dbReference>
<feature type="transmembrane region" description="Helical" evidence="2">
    <location>
        <begin position="42"/>
        <end position="64"/>
    </location>
</feature>
<feature type="compositionally biased region" description="Low complexity" evidence="1">
    <location>
        <begin position="1"/>
        <end position="10"/>
    </location>
</feature>
<evidence type="ECO:0000313" key="5">
    <source>
        <dbReference type="Proteomes" id="UP000282674"/>
    </source>
</evidence>
<feature type="domain" description="TadE-like" evidence="3">
    <location>
        <begin position="36"/>
        <end position="78"/>
    </location>
</feature>